<dbReference type="PATRIC" id="fig|1434111.4.peg.1245"/>
<dbReference type="HOGENOM" id="CLU_074745_0_0_2"/>
<feature type="compositionally biased region" description="Acidic residues" evidence="1">
    <location>
        <begin position="98"/>
        <end position="109"/>
    </location>
</feature>
<dbReference type="AlphaFoldDB" id="A0A0E3S2A5"/>
<dbReference type="Pfam" id="PF03692">
    <property type="entry name" value="CxxCxxCC"/>
    <property type="match status" value="1"/>
</dbReference>
<name>A0A0E3S2A5_9EURY</name>
<dbReference type="PANTHER" id="PTHR35866:SF2">
    <property type="entry name" value="YKGJ FAMILY CYSTEINE CLUSTER PROTEIN"/>
    <property type="match status" value="1"/>
</dbReference>
<sequence length="274" mass="31434">MEASCSGSKQKPEKTKYQLILIAALKKEIEMAHRLDPEKLATEIEKTGFSCQLCGKCCRRAFGDNRVVLTPLEIEKIQKHTELSKLEVAGPLIPEACQPEETENEEEDRDKESSSVKPEISEPDEEAILESSQLFELPKEDIDSEGNIHTYGWMLRRKKNGDCVFLEKDTNRCRIYPVRPMLCSTYPFYIEGLKLYTCECEGLGDHISAEESRKLAETLLSRYISELEDTLAMYEKYEDFERGKEGLDIAKKNLEKNMCTYIIHDSRGITKIID</sequence>
<dbReference type="InterPro" id="IPR005358">
    <property type="entry name" value="Puta_zinc/iron-chelating_dom"/>
</dbReference>
<evidence type="ECO:0000313" key="3">
    <source>
        <dbReference type="Proteomes" id="UP000033072"/>
    </source>
</evidence>
<gene>
    <name evidence="2" type="ORF">MSLAZ_0975</name>
</gene>
<organism evidence="2 3">
    <name type="scientific">Methanosarcina lacustris Z-7289</name>
    <dbReference type="NCBI Taxonomy" id="1434111"/>
    <lineage>
        <taxon>Archaea</taxon>
        <taxon>Methanobacteriati</taxon>
        <taxon>Methanobacteriota</taxon>
        <taxon>Stenosarchaea group</taxon>
        <taxon>Methanomicrobia</taxon>
        <taxon>Methanosarcinales</taxon>
        <taxon>Methanosarcinaceae</taxon>
        <taxon>Methanosarcina</taxon>
    </lineage>
</organism>
<dbReference type="STRING" id="1434111.MSLAZ_0975"/>
<dbReference type="Proteomes" id="UP000033072">
    <property type="component" value="Chromosome"/>
</dbReference>
<protein>
    <recommendedName>
        <fullName evidence="4">YkgJ family cysteine cluster protein</fullName>
    </recommendedName>
</protein>
<keyword evidence="3" id="KW-1185">Reference proteome</keyword>
<evidence type="ECO:0000256" key="1">
    <source>
        <dbReference type="SAM" id="MobiDB-lite"/>
    </source>
</evidence>
<dbReference type="EMBL" id="CP009515">
    <property type="protein sequence ID" value="AKB74236.1"/>
    <property type="molecule type" value="Genomic_DNA"/>
</dbReference>
<evidence type="ECO:0008006" key="4">
    <source>
        <dbReference type="Google" id="ProtNLM"/>
    </source>
</evidence>
<dbReference type="PANTHER" id="PTHR35866">
    <property type="entry name" value="PUTATIVE-RELATED"/>
    <property type="match status" value="1"/>
</dbReference>
<proteinExistence type="predicted"/>
<dbReference type="KEGG" id="mls:MSLAZ_0975"/>
<accession>A0A0E3S2A5</accession>
<reference evidence="2 3" key="1">
    <citation type="submission" date="2014-07" db="EMBL/GenBank/DDBJ databases">
        <title>Methanogenic archaea and the global carbon cycle.</title>
        <authorList>
            <person name="Henriksen J.R."/>
            <person name="Luke J."/>
            <person name="Reinhart S."/>
            <person name="Benedict M.N."/>
            <person name="Youngblut N.D."/>
            <person name="Metcalf M.E."/>
            <person name="Whitaker R.J."/>
            <person name="Metcalf W.W."/>
        </authorList>
    </citation>
    <scope>NUCLEOTIDE SEQUENCE [LARGE SCALE GENOMIC DNA]</scope>
    <source>
        <strain evidence="2 3">Z-7289</strain>
    </source>
</reference>
<feature type="region of interest" description="Disordered" evidence="1">
    <location>
        <begin position="94"/>
        <end position="125"/>
    </location>
</feature>
<evidence type="ECO:0000313" key="2">
    <source>
        <dbReference type="EMBL" id="AKB74236.1"/>
    </source>
</evidence>